<feature type="chain" id="PRO_5016418362" evidence="1">
    <location>
        <begin position="23"/>
        <end position="237"/>
    </location>
</feature>
<dbReference type="Pfam" id="PF22252">
    <property type="entry name" value="PNGase_F-II_N"/>
    <property type="match status" value="1"/>
</dbReference>
<evidence type="ECO:0000313" key="3">
    <source>
        <dbReference type="Proteomes" id="UP000248314"/>
    </source>
</evidence>
<comment type="caution">
    <text evidence="2">The sequence shown here is derived from an EMBL/GenBank/DDBJ whole genome shotgun (WGS) entry which is preliminary data.</text>
</comment>
<dbReference type="Proteomes" id="UP000248314">
    <property type="component" value="Unassembled WGS sequence"/>
</dbReference>
<proteinExistence type="predicted"/>
<feature type="signal peptide" evidence="1">
    <location>
        <begin position="1"/>
        <end position="22"/>
    </location>
</feature>
<evidence type="ECO:0000256" key="1">
    <source>
        <dbReference type="SAM" id="SignalP"/>
    </source>
</evidence>
<protein>
    <submittedName>
        <fullName evidence="2">GLPGLI family protein</fullName>
    </submittedName>
</protein>
<accession>A0A318HU62</accession>
<dbReference type="EMBL" id="QJJX01000014">
    <property type="protein sequence ID" value="PXX21978.1"/>
    <property type="molecule type" value="Genomic_DNA"/>
</dbReference>
<evidence type="ECO:0000313" key="2">
    <source>
        <dbReference type="EMBL" id="PXX21978.1"/>
    </source>
</evidence>
<dbReference type="InterPro" id="IPR005901">
    <property type="entry name" value="GLPGLI"/>
</dbReference>
<name>A0A318HU62_9BACT</name>
<organism evidence="2 3">
    <name type="scientific">Hoylesella shahii DSM 15611 = JCM 12083</name>
    <dbReference type="NCBI Taxonomy" id="1122991"/>
    <lineage>
        <taxon>Bacteria</taxon>
        <taxon>Pseudomonadati</taxon>
        <taxon>Bacteroidota</taxon>
        <taxon>Bacteroidia</taxon>
        <taxon>Bacteroidales</taxon>
        <taxon>Prevotellaceae</taxon>
        <taxon>Hoylesella</taxon>
    </lineage>
</organism>
<sequence length="237" mass="26483">MKRLLLSLASLLMATMPLMVSAQKLTVEYESKINANSPDAMKDAGLPDEMRHALIAAMANVKAVYITYVDGPQVEGRVQAAKEPQTFTFMGQTIDGNDMVKTQLQNITYFNRDTKKSVNKVDLMGKKYLLVDPLKSDTFDVKTNEKKEILGYECTKAVSKDGKKTIWFTKHIPIEAGPLYANVGGLILEAEMPDNVFVAKKITMDVDHAITEPTGGEQTTEKAFKEMVKKLVDRMRR</sequence>
<keyword evidence="1" id="KW-0732">Signal</keyword>
<dbReference type="OrthoDB" id="1440774at2"/>
<dbReference type="RefSeq" id="WP_044075730.1">
    <property type="nucleotide sequence ID" value="NZ_BAIZ01000012.1"/>
</dbReference>
<dbReference type="NCBIfam" id="TIGR01200">
    <property type="entry name" value="GLPGLI"/>
    <property type="match status" value="1"/>
</dbReference>
<dbReference type="AlphaFoldDB" id="A0A318HU62"/>
<keyword evidence="3" id="KW-1185">Reference proteome</keyword>
<gene>
    <name evidence="2" type="ORF">EJ73_01374</name>
</gene>
<reference evidence="2 3" key="1">
    <citation type="submission" date="2018-05" db="EMBL/GenBank/DDBJ databases">
        <title>Genomic Encyclopedia of Type Strains, Phase I: the one thousand microbial genomes (KMG-I) project.</title>
        <authorList>
            <person name="Kyrpides N."/>
        </authorList>
    </citation>
    <scope>NUCLEOTIDE SEQUENCE [LARGE SCALE GENOMIC DNA]</scope>
    <source>
        <strain evidence="2 3">DSM 15611</strain>
    </source>
</reference>
<dbReference type="STRING" id="1122991.GCA_000613445_02082"/>